<gene>
    <name evidence="4" type="ORF">BW143_09940</name>
</gene>
<dbReference type="InterPro" id="IPR049517">
    <property type="entry name" value="ACX-like_C"/>
</dbReference>
<feature type="domain" description="Hydantoinase/oxoprolinase N-terminal" evidence="2">
    <location>
        <begin position="7"/>
        <end position="183"/>
    </location>
</feature>
<sequence>MNEEGYRIGIDIGGTFTDLSLLNLKDGSMTAVKTPTVPEDPAQGIINGLALLKENDIQPSQIHYFVHGMTIGLNTLIQRKGAKIALFVTEGFRDILSLQRLRLPIPYDFRSRMPEPLIPRKYVFPIKERMLHDGSEKLPLHLEDIDEAVGKVLKEGITGIVVSFLHSYRNPVHERQAVERIKQQAPGLEVAASSELWAQLREYERTVISVANLYIKPNVQRYFNTLKDRLTEAGIPAEPFITQSNGGLMDIETAASAPVKTLFSGPAAGVIGAIRAAESAGSGNVITFDVGGTSADISIVEEGKAALTQSNQISGFPITIPSVAMYSIGAGGGSVAWIDNGGLLKVGPESAGSDPGPACYGKGKRAALTDAFLICRYLNPDRFASGNMKLFREKSEQALMPVAEHLGTDVERAADQMIQVAVANMYTELSNVMEQHGFDPREFSLLAFGGAGPVTANFLAEEIQAKNVLIPPSPGTLSALGALTADFVYDAVLSRQVLLDELDADQLKEEFSRLTKQAEKWLAEQRVEVLTETSLFCLLDARYKGQAYEIELPVSQVCIEEKNIREIAKSFHRIHQRKYGHSDEKTSIELMNLRVRIIGKTPKPSVEESRRTAGPKALPFSRRAVMIKGSIYQAAVYNRCDLPCGQRIEGPAIIEQDDSTTLILPNWQGAADQSGNFIIVRKESEKSCEQILPGWK</sequence>
<accession>A0A1R1QMB4</accession>
<proteinExistence type="predicted"/>
<dbReference type="Pfam" id="PF19278">
    <property type="entry name" value="Hydant_A_C"/>
    <property type="match status" value="1"/>
</dbReference>
<dbReference type="EMBL" id="MTJL01000017">
    <property type="protein sequence ID" value="OMI05748.1"/>
    <property type="molecule type" value="Genomic_DNA"/>
</dbReference>
<dbReference type="Pfam" id="PF01968">
    <property type="entry name" value="Hydantoinase_A"/>
    <property type="match status" value="1"/>
</dbReference>
<dbReference type="InterPro" id="IPR043129">
    <property type="entry name" value="ATPase_NBD"/>
</dbReference>
<evidence type="ECO:0000259" key="1">
    <source>
        <dbReference type="Pfam" id="PF01968"/>
    </source>
</evidence>
<dbReference type="InterPro" id="IPR002821">
    <property type="entry name" value="Hydantoinase_A"/>
</dbReference>
<accession>A0A1R1S3R4</accession>
<evidence type="ECO:0000313" key="4">
    <source>
        <dbReference type="EMBL" id="OMI05748.1"/>
    </source>
</evidence>
<feature type="domain" description="Acetophenone carboxylase-like C-terminal" evidence="3">
    <location>
        <begin position="504"/>
        <end position="666"/>
    </location>
</feature>
<evidence type="ECO:0000259" key="3">
    <source>
        <dbReference type="Pfam" id="PF19278"/>
    </source>
</evidence>
<dbReference type="SUPFAM" id="SSF53067">
    <property type="entry name" value="Actin-like ATPase domain"/>
    <property type="match status" value="1"/>
</dbReference>
<name>A0A1R1S3R4_9BACI</name>
<dbReference type="GO" id="GO:0005829">
    <property type="term" value="C:cytosol"/>
    <property type="evidence" value="ECO:0007669"/>
    <property type="project" value="TreeGrafter"/>
</dbReference>
<dbReference type="PANTHER" id="PTHR11365:SF23">
    <property type="entry name" value="HYPOTHETICAL 5-OXOPROLINASE (EUROFUNG)-RELATED"/>
    <property type="match status" value="1"/>
</dbReference>
<comment type="caution">
    <text evidence="4">The sequence shown here is derived from an EMBL/GenBank/DDBJ whole genome shotgun (WGS) entry which is preliminary data.</text>
</comment>
<dbReference type="GO" id="GO:0017168">
    <property type="term" value="F:5-oxoprolinase (ATP-hydrolyzing) activity"/>
    <property type="evidence" value="ECO:0007669"/>
    <property type="project" value="TreeGrafter"/>
</dbReference>
<protein>
    <submittedName>
        <fullName evidence="4">Hydantoin utilization protein A</fullName>
    </submittedName>
</protein>
<dbReference type="Pfam" id="PF05378">
    <property type="entry name" value="Hydant_A_N"/>
    <property type="match status" value="1"/>
</dbReference>
<reference evidence="4 5" key="1">
    <citation type="submission" date="2017-01" db="EMBL/GenBank/DDBJ databases">
        <title>Bacillus phylogenomics.</title>
        <authorList>
            <person name="Dunlap C."/>
        </authorList>
    </citation>
    <scope>NUCLEOTIDE SEQUENCE [LARGE SCALE GENOMIC DNA]</scope>
    <source>
        <strain evidence="4 5">NRRL B-41282</strain>
    </source>
</reference>
<dbReference type="PANTHER" id="PTHR11365">
    <property type="entry name" value="5-OXOPROLINASE RELATED"/>
    <property type="match status" value="1"/>
</dbReference>
<dbReference type="Proteomes" id="UP000187367">
    <property type="component" value="Unassembled WGS sequence"/>
</dbReference>
<evidence type="ECO:0000313" key="5">
    <source>
        <dbReference type="Proteomes" id="UP000187367"/>
    </source>
</evidence>
<organism evidence="4 5">
    <name type="scientific">Bacillus swezeyi</name>
    <dbReference type="NCBI Taxonomy" id="1925020"/>
    <lineage>
        <taxon>Bacteria</taxon>
        <taxon>Bacillati</taxon>
        <taxon>Bacillota</taxon>
        <taxon>Bacilli</taxon>
        <taxon>Bacillales</taxon>
        <taxon>Bacillaceae</taxon>
        <taxon>Bacillus</taxon>
    </lineage>
</organism>
<keyword evidence="5" id="KW-1185">Reference proteome</keyword>
<dbReference type="InterPro" id="IPR045079">
    <property type="entry name" value="Oxoprolinase-like"/>
</dbReference>
<dbReference type="RefSeq" id="WP_076758200.1">
    <property type="nucleotide sequence ID" value="NZ_JARMMK010000002.1"/>
</dbReference>
<feature type="domain" description="Hydantoinase A/oxoprolinase" evidence="1">
    <location>
        <begin position="205"/>
        <end position="489"/>
    </location>
</feature>
<evidence type="ECO:0000259" key="2">
    <source>
        <dbReference type="Pfam" id="PF05378"/>
    </source>
</evidence>
<dbReference type="InterPro" id="IPR008040">
    <property type="entry name" value="Hydant_A_N"/>
</dbReference>
<dbReference type="AlphaFoldDB" id="A0A1R1S3R4"/>
<dbReference type="GO" id="GO:0006749">
    <property type="term" value="P:glutathione metabolic process"/>
    <property type="evidence" value="ECO:0007669"/>
    <property type="project" value="TreeGrafter"/>
</dbReference>
<dbReference type="OrthoDB" id="9768323at2"/>